<keyword evidence="2" id="KW-1185">Reference proteome</keyword>
<dbReference type="RefSeq" id="WP_141603195.1">
    <property type="nucleotide sequence ID" value="NZ_JARMSB010000018.1"/>
</dbReference>
<organism evidence="1 2">
    <name type="scientific">Ureibacillus terrenus</name>
    <dbReference type="NCBI Taxonomy" id="118246"/>
    <lineage>
        <taxon>Bacteria</taxon>
        <taxon>Bacillati</taxon>
        <taxon>Bacillota</taxon>
        <taxon>Bacilli</taxon>
        <taxon>Bacillales</taxon>
        <taxon>Caryophanaceae</taxon>
        <taxon>Ureibacillus</taxon>
    </lineage>
</organism>
<accession>A0A540UWX4</accession>
<dbReference type="Proteomes" id="UP000315753">
    <property type="component" value="Unassembled WGS sequence"/>
</dbReference>
<proteinExistence type="predicted"/>
<sequence>MKCQITETGYLQIPSEIAQRYFATGAVIAILDEHDLLIMPVNYVGAGGLILKYRNAKGDRSVLVSELLPDDVDYGPRTVEWDENALALRIPLYVK</sequence>
<dbReference type="GO" id="GO:0006508">
    <property type="term" value="P:proteolysis"/>
    <property type="evidence" value="ECO:0007669"/>
    <property type="project" value="UniProtKB-KW"/>
</dbReference>
<name>A0A540UWX4_9BACL</name>
<dbReference type="AlphaFoldDB" id="A0A540UWX4"/>
<reference evidence="1 2" key="1">
    <citation type="submission" date="2019-06" db="EMBL/GenBank/DDBJ databases">
        <title>Genome sequence of Ureibacillus terrenus.</title>
        <authorList>
            <person name="Maclea K.S."/>
            <person name="Simoes M."/>
        </authorList>
    </citation>
    <scope>NUCLEOTIDE SEQUENCE [LARGE SCALE GENOMIC DNA]</scope>
    <source>
        <strain evidence="1 2">ATCC BAA-384</strain>
    </source>
</reference>
<dbReference type="OrthoDB" id="8081572at2"/>
<keyword evidence="1" id="KW-0645">Protease</keyword>
<protein>
    <submittedName>
        <fullName evidence="1">Hydrogenase maturation protease</fullName>
    </submittedName>
</protein>
<dbReference type="EMBL" id="VIGD01000023">
    <property type="protein sequence ID" value="TQE88988.1"/>
    <property type="molecule type" value="Genomic_DNA"/>
</dbReference>
<gene>
    <name evidence="1" type="ORF">FKZ59_13050</name>
</gene>
<comment type="caution">
    <text evidence="1">The sequence shown here is derived from an EMBL/GenBank/DDBJ whole genome shotgun (WGS) entry which is preliminary data.</text>
</comment>
<evidence type="ECO:0000313" key="2">
    <source>
        <dbReference type="Proteomes" id="UP000315753"/>
    </source>
</evidence>
<dbReference type="GO" id="GO:0008233">
    <property type="term" value="F:peptidase activity"/>
    <property type="evidence" value="ECO:0007669"/>
    <property type="project" value="UniProtKB-KW"/>
</dbReference>
<keyword evidence="1" id="KW-0378">Hydrolase</keyword>
<evidence type="ECO:0000313" key="1">
    <source>
        <dbReference type="EMBL" id="TQE88988.1"/>
    </source>
</evidence>